<geneLocation type="plasmid" evidence="3 4">
    <name>At</name>
</geneLocation>
<reference evidence="3 4" key="2">
    <citation type="journal article" date="2001" name="Science">
        <title>Genome sequence of the plant pathogen and biotechnology agent Agrobacterium tumefaciens C58.</title>
        <authorList>
            <person name="Goodner B."/>
            <person name="Hinkle G."/>
            <person name="Gattung S."/>
            <person name="Miller N."/>
            <person name="Blanchard M."/>
            <person name="Qurollo B."/>
            <person name="Goldman B.S."/>
            <person name="Cao Y."/>
            <person name="Askenazi M."/>
            <person name="Halling C."/>
            <person name="Mullin L."/>
            <person name="Houmiel K."/>
            <person name="Gordon J."/>
            <person name="Vaudin M."/>
            <person name="Iartchouk O."/>
            <person name="Epp A."/>
            <person name="Liu F."/>
            <person name="Wollam C."/>
            <person name="Allinger M."/>
            <person name="Doughty D."/>
            <person name="Scott C."/>
            <person name="Lappas C."/>
            <person name="Markelz B."/>
            <person name="Flanagan C."/>
            <person name="Crowell C."/>
            <person name="Gurson J."/>
            <person name="Lomo C."/>
            <person name="Sear C."/>
            <person name="Strub G."/>
            <person name="Cielo C."/>
            <person name="Slater S."/>
        </authorList>
    </citation>
    <scope>NUCLEOTIDE SEQUENCE [LARGE SCALE GENOMIC DNA]</scope>
    <source>
        <strain evidence="4">C58 / ATCC 33970</strain>
    </source>
</reference>
<dbReference type="Pfam" id="PF03413">
    <property type="entry name" value="PepSY"/>
    <property type="match status" value="1"/>
</dbReference>
<evidence type="ECO:0000313" key="3">
    <source>
        <dbReference type="EMBL" id="AAK90879.1"/>
    </source>
</evidence>
<sequence>MNLTEPNGAKIRRAVIYSTGPDSPLKLLSANCHLHSSKGSVTREVNVKPLSPKRYVRYSVVLALMLSAAFHARAYAEDDTDGGAESETSSQTESDDGVAEGVYNGSDAAGSMRGFSNDIEDDEQQDRGGLNSLQGEHILSLDSITAKTQALTDGRILDAELKPRHDGLRYELKVLENDDRLRRYSFDAHDGRLIGVK</sequence>
<keyword evidence="3" id="KW-0614">Plasmid</keyword>
<keyword evidence="4" id="KW-1185">Reference proteome</keyword>
<organism evidence="3 4">
    <name type="scientific">Agrobacterium fabrum (strain C58 / ATCC 33970)</name>
    <name type="common">Agrobacterium tumefaciens (strain C58)</name>
    <dbReference type="NCBI Taxonomy" id="176299"/>
    <lineage>
        <taxon>Bacteria</taxon>
        <taxon>Pseudomonadati</taxon>
        <taxon>Pseudomonadota</taxon>
        <taxon>Alphaproteobacteria</taxon>
        <taxon>Hyphomicrobiales</taxon>
        <taxon>Rhizobiaceae</taxon>
        <taxon>Rhizobium/Agrobacterium group</taxon>
        <taxon>Agrobacterium</taxon>
        <taxon>Agrobacterium tumefaciens complex</taxon>
    </lineage>
</organism>
<evidence type="ECO:0000313" key="4">
    <source>
        <dbReference type="Proteomes" id="UP000000813"/>
    </source>
</evidence>
<dbReference type="EnsemblBacteria" id="AAK90879">
    <property type="protein sequence ID" value="AAK90879"/>
    <property type="gene ID" value="Atu5504"/>
</dbReference>
<name>Q7D2X1_AGRFC</name>
<dbReference type="HOGENOM" id="CLU_1381575_0_0_5"/>
<dbReference type="AlphaFoldDB" id="Q7D2X1"/>
<dbReference type="PATRIC" id="fig|176299.10.peg.5172"/>
<proteinExistence type="predicted"/>
<evidence type="ECO:0000256" key="1">
    <source>
        <dbReference type="SAM" id="MobiDB-lite"/>
    </source>
</evidence>
<reference evidence="3 4" key="1">
    <citation type="journal article" date="2001" name="Science">
        <title>The genome of the natural genetic engineer Agrobacterium tumefaciens C58.</title>
        <authorList>
            <person name="Wood D.W."/>
            <person name="Setubal J.C."/>
            <person name="Kaul R."/>
            <person name="Monks D.E."/>
            <person name="Kitajima J.P."/>
            <person name="Okura V.K."/>
            <person name="Zhou Y."/>
            <person name="Chen L."/>
            <person name="Wood G.E."/>
            <person name="Almeida N.F.Jr."/>
            <person name="Woo L."/>
            <person name="Chen Y."/>
            <person name="Paulsen I.T."/>
            <person name="Eisen J.A."/>
            <person name="Karp P.D."/>
            <person name="Bovee D.Sr."/>
            <person name="Chapman P."/>
            <person name="Clendenning J."/>
            <person name="Deatherage G."/>
            <person name="Gillet W."/>
            <person name="Grant C."/>
            <person name="Kutyavin T."/>
            <person name="Levy R."/>
            <person name="Li M.J."/>
            <person name="McClelland E."/>
            <person name="Palmieri A."/>
            <person name="Raymond C."/>
            <person name="Rouse G."/>
            <person name="Saenphimmachak C."/>
            <person name="Wu Z."/>
            <person name="Romero P."/>
            <person name="Gordon D."/>
            <person name="Zhang S."/>
            <person name="Yoo H."/>
            <person name="Tao Y."/>
            <person name="Biddle P."/>
            <person name="Jung M."/>
            <person name="Krespan W."/>
            <person name="Perry M."/>
            <person name="Gordon-Kamm B."/>
            <person name="Liao L."/>
            <person name="Kim S."/>
            <person name="Hendrick C."/>
            <person name="Zhao Z.Y."/>
            <person name="Dolan M."/>
            <person name="Chumley F."/>
            <person name="Tingey S.V."/>
            <person name="Tomb J.F."/>
            <person name="Gordon M.P."/>
            <person name="Olson M.V."/>
            <person name="Nester E.W."/>
        </authorList>
    </citation>
    <scope>NUCLEOTIDE SEQUENCE [LARGE SCALE GENOMIC DNA]</scope>
    <source>
        <strain evidence="4">C58 / ATCC 33970</strain>
    </source>
</reference>
<dbReference type="KEGG" id="atu:Atu5504"/>
<dbReference type="EMBL" id="AE007872">
    <property type="protein sequence ID" value="AAK90879.1"/>
    <property type="molecule type" value="Genomic_DNA"/>
</dbReference>
<evidence type="ECO:0000259" key="2">
    <source>
        <dbReference type="Pfam" id="PF03413"/>
    </source>
</evidence>
<feature type="region of interest" description="Disordered" evidence="1">
    <location>
        <begin position="78"/>
        <end position="130"/>
    </location>
</feature>
<dbReference type="OrthoDB" id="8117360at2"/>
<dbReference type="Proteomes" id="UP000000813">
    <property type="component" value="Plasmid At"/>
</dbReference>
<gene>
    <name evidence="3" type="ordered locus">Atu5504</name>
</gene>
<protein>
    <recommendedName>
        <fullName evidence="2">PepSY domain-containing protein</fullName>
    </recommendedName>
</protein>
<accession>Q7D2X1</accession>
<dbReference type="InterPro" id="IPR025711">
    <property type="entry name" value="PepSY"/>
</dbReference>
<feature type="domain" description="PepSY" evidence="2">
    <location>
        <begin position="139"/>
        <end position="196"/>
    </location>
</feature>